<keyword evidence="1" id="KW-1133">Transmembrane helix</keyword>
<comment type="caution">
    <text evidence="2">The sequence shown here is derived from an EMBL/GenBank/DDBJ whole genome shotgun (WGS) entry which is preliminary data.</text>
</comment>
<proteinExistence type="predicted"/>
<accession>A0ABQ9ZNR7</accession>
<evidence type="ECO:0000256" key="1">
    <source>
        <dbReference type="SAM" id="Phobius"/>
    </source>
</evidence>
<feature type="transmembrane region" description="Helical" evidence="1">
    <location>
        <begin position="48"/>
        <end position="73"/>
    </location>
</feature>
<name>A0ABQ9ZNR7_9CRUS</name>
<gene>
    <name evidence="2" type="ORF">OUZ56_026653</name>
</gene>
<evidence type="ECO:0000313" key="2">
    <source>
        <dbReference type="EMBL" id="KAK4014109.1"/>
    </source>
</evidence>
<dbReference type="Proteomes" id="UP001234178">
    <property type="component" value="Unassembled WGS sequence"/>
</dbReference>
<protein>
    <submittedName>
        <fullName evidence="2">Uncharacterized protein</fullName>
    </submittedName>
</protein>
<sequence>MYQERYSERKGAKTINAKKRKEANLMNGCEVFDIDCCRDYHLPLKTPGYVCIAFVCLCCTTSSPFISIFFFIFMNPSHRTLDTNTLEKVYTFSAFKLLA</sequence>
<evidence type="ECO:0000313" key="3">
    <source>
        <dbReference type="Proteomes" id="UP001234178"/>
    </source>
</evidence>
<reference evidence="2 3" key="1">
    <citation type="journal article" date="2023" name="Nucleic Acids Res.">
        <title>The hologenome of Daphnia magna reveals possible DNA methylation and microbiome-mediated evolution of the host genome.</title>
        <authorList>
            <person name="Chaturvedi A."/>
            <person name="Li X."/>
            <person name="Dhandapani V."/>
            <person name="Marshall H."/>
            <person name="Kissane S."/>
            <person name="Cuenca-Cambronero M."/>
            <person name="Asole G."/>
            <person name="Calvet F."/>
            <person name="Ruiz-Romero M."/>
            <person name="Marangio P."/>
            <person name="Guigo R."/>
            <person name="Rago D."/>
            <person name="Mirbahai L."/>
            <person name="Eastwood N."/>
            <person name="Colbourne J.K."/>
            <person name="Zhou J."/>
            <person name="Mallon E."/>
            <person name="Orsini L."/>
        </authorList>
    </citation>
    <scope>NUCLEOTIDE SEQUENCE [LARGE SCALE GENOMIC DNA]</scope>
    <source>
        <strain evidence="2">LRV0_1</strain>
    </source>
</reference>
<organism evidence="2 3">
    <name type="scientific">Daphnia magna</name>
    <dbReference type="NCBI Taxonomy" id="35525"/>
    <lineage>
        <taxon>Eukaryota</taxon>
        <taxon>Metazoa</taxon>
        <taxon>Ecdysozoa</taxon>
        <taxon>Arthropoda</taxon>
        <taxon>Crustacea</taxon>
        <taxon>Branchiopoda</taxon>
        <taxon>Diplostraca</taxon>
        <taxon>Cladocera</taxon>
        <taxon>Anomopoda</taxon>
        <taxon>Daphniidae</taxon>
        <taxon>Daphnia</taxon>
    </lineage>
</organism>
<keyword evidence="1" id="KW-0812">Transmembrane</keyword>
<dbReference type="EMBL" id="JAOYFB010000004">
    <property type="protein sequence ID" value="KAK4014109.1"/>
    <property type="molecule type" value="Genomic_DNA"/>
</dbReference>
<keyword evidence="1" id="KW-0472">Membrane</keyword>
<keyword evidence="3" id="KW-1185">Reference proteome</keyword>